<dbReference type="AlphaFoldDB" id="A0AAE3ZPP3"/>
<dbReference type="Proteomes" id="UP001183629">
    <property type="component" value="Unassembled WGS sequence"/>
</dbReference>
<proteinExistence type="predicted"/>
<dbReference type="EMBL" id="JAVDYC010000001">
    <property type="protein sequence ID" value="MDR7322611.1"/>
    <property type="molecule type" value="Genomic_DNA"/>
</dbReference>
<dbReference type="Gene3D" id="3.30.1310.10">
    <property type="entry name" value="Nucleoid-associated protein YbaB-like domain"/>
    <property type="match status" value="1"/>
</dbReference>
<dbReference type="InterPro" id="IPR036894">
    <property type="entry name" value="YbaB-like_sf"/>
</dbReference>
<keyword evidence="1" id="KW-0689">Ribosomal protein</keyword>
<accession>A0AAE3ZPP3</accession>
<reference evidence="1 2" key="1">
    <citation type="submission" date="2023-07" db="EMBL/GenBank/DDBJ databases">
        <title>Sequencing the genomes of 1000 actinobacteria strains.</title>
        <authorList>
            <person name="Klenk H.-P."/>
        </authorList>
    </citation>
    <scope>NUCLEOTIDE SEQUENCE [LARGE SCALE GENOMIC DNA]</scope>
    <source>
        <strain evidence="1 2">DSM 44711</strain>
    </source>
</reference>
<evidence type="ECO:0000313" key="1">
    <source>
        <dbReference type="EMBL" id="MDR7322611.1"/>
    </source>
</evidence>
<comment type="caution">
    <text evidence="1">The sequence shown here is derived from an EMBL/GenBank/DDBJ whole genome shotgun (WGS) entry which is preliminary data.</text>
</comment>
<organism evidence="1 2">
    <name type="scientific">Catenuloplanes niger</name>
    <dbReference type="NCBI Taxonomy" id="587534"/>
    <lineage>
        <taxon>Bacteria</taxon>
        <taxon>Bacillati</taxon>
        <taxon>Actinomycetota</taxon>
        <taxon>Actinomycetes</taxon>
        <taxon>Micromonosporales</taxon>
        <taxon>Micromonosporaceae</taxon>
        <taxon>Catenuloplanes</taxon>
    </lineage>
</organism>
<dbReference type="GO" id="GO:0005840">
    <property type="term" value="C:ribosome"/>
    <property type="evidence" value="ECO:0007669"/>
    <property type="project" value="UniProtKB-KW"/>
</dbReference>
<gene>
    <name evidence="1" type="ORF">J2S44_002861</name>
</gene>
<sequence>MSADRAGIDLAELLERARAQVAAAAPPKPPSMLDDPHAVGVGLTADGQVRAQMAADGRLVGLLLDDRTASMSRHELQQEIIEAVNAAWASLRGANAAEASVSAADPAQLAARLAEVQEQGMRSMNRITEGLRDAMRQIEQQTRR</sequence>
<dbReference type="RefSeq" id="WP_310413266.1">
    <property type="nucleotide sequence ID" value="NZ_JAVDYC010000001.1"/>
</dbReference>
<name>A0AAE3ZPP3_9ACTN</name>
<keyword evidence="1" id="KW-0687">Ribonucleoprotein</keyword>
<keyword evidence="2" id="KW-1185">Reference proteome</keyword>
<protein>
    <submittedName>
        <fullName evidence="1">Ribosomal protein L12E/L44/L45/RPP1/RPP2</fullName>
    </submittedName>
</protein>
<evidence type="ECO:0000313" key="2">
    <source>
        <dbReference type="Proteomes" id="UP001183629"/>
    </source>
</evidence>